<dbReference type="EMBL" id="AHJE01000117">
    <property type="protein sequence ID" value="EHP38545.1"/>
    <property type="molecule type" value="Genomic_DNA"/>
</dbReference>
<dbReference type="SUPFAM" id="SSF52777">
    <property type="entry name" value="CoA-dependent acyltransferases"/>
    <property type="match status" value="2"/>
</dbReference>
<dbReference type="FunFam" id="1.10.1200.10:FF:000005">
    <property type="entry name" value="Nonribosomal peptide synthetase 1"/>
    <property type="match status" value="1"/>
</dbReference>
<dbReference type="Pfam" id="PF00550">
    <property type="entry name" value="PP-binding"/>
    <property type="match status" value="1"/>
</dbReference>
<dbReference type="Pfam" id="PF00975">
    <property type="entry name" value="Thioesterase"/>
    <property type="match status" value="1"/>
</dbReference>
<dbReference type="SUPFAM" id="SSF56801">
    <property type="entry name" value="Acetyl-CoA synthetase-like"/>
    <property type="match status" value="1"/>
</dbReference>
<dbReference type="Gene3D" id="1.10.1200.10">
    <property type="entry name" value="ACP-like"/>
    <property type="match status" value="1"/>
</dbReference>
<reference evidence="7 8" key="1">
    <citation type="journal article" date="2012" name="J. Bacteriol.">
        <title>De Novo Genome Project of Cupriavidus basilensis OR16.</title>
        <authorList>
            <person name="Cserhati M."/>
            <person name="Kriszt B."/>
            <person name="Szoboszlay S."/>
            <person name="Toth A."/>
            <person name="Szabo I."/>
            <person name="Tancsics A."/>
            <person name="Nagy I."/>
            <person name="Horvath B."/>
            <person name="Nagy I."/>
            <person name="Kukolya J."/>
        </authorList>
    </citation>
    <scope>NUCLEOTIDE SEQUENCE [LARGE SCALE GENOMIC DNA]</scope>
    <source>
        <strain evidence="7 8">OR16</strain>
    </source>
</reference>
<dbReference type="Pfam" id="PF13193">
    <property type="entry name" value="AMP-binding_C"/>
    <property type="match status" value="1"/>
</dbReference>
<keyword evidence="3" id="KW-0596">Phosphopantetheine</keyword>
<dbReference type="Gene3D" id="3.30.559.30">
    <property type="entry name" value="Nonribosomal peptide synthetase, condensation domain"/>
    <property type="match status" value="1"/>
</dbReference>
<dbReference type="PROSITE" id="PS00455">
    <property type="entry name" value="AMP_BINDING"/>
    <property type="match status" value="1"/>
</dbReference>
<evidence type="ECO:0000313" key="7">
    <source>
        <dbReference type="EMBL" id="EHP38545.1"/>
    </source>
</evidence>
<dbReference type="GO" id="GO:0047527">
    <property type="term" value="F:2,3-dihydroxybenzoate-serine ligase activity"/>
    <property type="evidence" value="ECO:0007669"/>
    <property type="project" value="TreeGrafter"/>
</dbReference>
<dbReference type="PANTHER" id="PTHR45527:SF1">
    <property type="entry name" value="FATTY ACID SYNTHASE"/>
    <property type="match status" value="1"/>
</dbReference>
<evidence type="ECO:0000256" key="1">
    <source>
        <dbReference type="ARBA" id="ARBA00001957"/>
    </source>
</evidence>
<feature type="region of interest" description="Disordered" evidence="5">
    <location>
        <begin position="1367"/>
        <end position="1389"/>
    </location>
</feature>
<dbReference type="CDD" id="cd19531">
    <property type="entry name" value="LCL_NRPS-like"/>
    <property type="match status" value="1"/>
</dbReference>
<dbReference type="InterPro" id="IPR029058">
    <property type="entry name" value="AB_hydrolase_fold"/>
</dbReference>
<dbReference type="Gene3D" id="2.30.38.10">
    <property type="entry name" value="Luciferase, Domain 3"/>
    <property type="match status" value="1"/>
</dbReference>
<evidence type="ECO:0000256" key="5">
    <source>
        <dbReference type="SAM" id="MobiDB-lite"/>
    </source>
</evidence>
<dbReference type="PROSITE" id="PS00012">
    <property type="entry name" value="PHOSPHOPANTETHEINE"/>
    <property type="match status" value="1"/>
</dbReference>
<dbReference type="SUPFAM" id="SSF53474">
    <property type="entry name" value="alpha/beta-Hydrolases"/>
    <property type="match status" value="1"/>
</dbReference>
<dbReference type="Proteomes" id="UP000005808">
    <property type="component" value="Unassembled WGS sequence"/>
</dbReference>
<dbReference type="InterPro" id="IPR009081">
    <property type="entry name" value="PP-bd_ACP"/>
</dbReference>
<dbReference type="Gene3D" id="3.30.300.30">
    <property type="match status" value="1"/>
</dbReference>
<dbReference type="InterPro" id="IPR020845">
    <property type="entry name" value="AMP-binding_CS"/>
</dbReference>
<dbReference type="InterPro" id="IPR001031">
    <property type="entry name" value="Thioesterase"/>
</dbReference>
<dbReference type="InterPro" id="IPR036736">
    <property type="entry name" value="ACP-like_sf"/>
</dbReference>
<dbReference type="Pfam" id="PF00501">
    <property type="entry name" value="AMP-binding"/>
    <property type="match status" value="1"/>
</dbReference>
<proteinExistence type="inferred from homology"/>
<protein>
    <submittedName>
        <fullName evidence="7">Non ribosomal peptide synthase</fullName>
    </submittedName>
</protein>
<comment type="cofactor">
    <cofactor evidence="1">
        <name>pantetheine 4'-phosphate</name>
        <dbReference type="ChEBI" id="CHEBI:47942"/>
    </cofactor>
</comment>
<dbReference type="InterPro" id="IPR000873">
    <property type="entry name" value="AMP-dep_synth/lig_dom"/>
</dbReference>
<dbReference type="PANTHER" id="PTHR45527">
    <property type="entry name" value="NONRIBOSOMAL PEPTIDE SYNTHETASE"/>
    <property type="match status" value="1"/>
</dbReference>
<dbReference type="NCBIfam" id="TIGR01733">
    <property type="entry name" value="AA-adenyl-dom"/>
    <property type="match status" value="1"/>
</dbReference>
<dbReference type="CDD" id="cd17649">
    <property type="entry name" value="A_NRPS_PvdJ-like"/>
    <property type="match status" value="1"/>
</dbReference>
<accession>H1SFY9</accession>
<dbReference type="GO" id="GO:0031177">
    <property type="term" value="F:phosphopantetheine binding"/>
    <property type="evidence" value="ECO:0007669"/>
    <property type="project" value="TreeGrafter"/>
</dbReference>
<dbReference type="FunFam" id="2.30.38.10:FF:000001">
    <property type="entry name" value="Non-ribosomal peptide synthetase PvdI"/>
    <property type="match status" value="1"/>
</dbReference>
<keyword evidence="4" id="KW-0597">Phosphoprotein</keyword>
<evidence type="ECO:0000313" key="8">
    <source>
        <dbReference type="Proteomes" id="UP000005808"/>
    </source>
</evidence>
<dbReference type="Gene3D" id="3.30.559.10">
    <property type="entry name" value="Chloramphenicol acetyltransferase-like domain"/>
    <property type="match status" value="1"/>
</dbReference>
<gene>
    <name evidence="7" type="ORF">OR16_36430</name>
</gene>
<dbReference type="Pfam" id="PF00668">
    <property type="entry name" value="Condensation"/>
    <property type="match status" value="1"/>
</dbReference>
<dbReference type="SUPFAM" id="SSF47336">
    <property type="entry name" value="ACP-like"/>
    <property type="match status" value="1"/>
</dbReference>
<dbReference type="FunFam" id="3.30.300.30:FF:000010">
    <property type="entry name" value="Enterobactin synthetase component F"/>
    <property type="match status" value="1"/>
</dbReference>
<dbReference type="GO" id="GO:0005829">
    <property type="term" value="C:cytosol"/>
    <property type="evidence" value="ECO:0007669"/>
    <property type="project" value="TreeGrafter"/>
</dbReference>
<dbReference type="OrthoDB" id="9154499at2"/>
<dbReference type="FunFam" id="3.40.50.980:FF:000001">
    <property type="entry name" value="Non-ribosomal peptide synthetase"/>
    <property type="match status" value="1"/>
</dbReference>
<feature type="domain" description="Carrier" evidence="6">
    <location>
        <begin position="1018"/>
        <end position="1095"/>
    </location>
</feature>
<name>H1SFY9_9BURK</name>
<sequence>MIEANTAARLAARFATLAPAQRRAFLDKMAEQGMAFSQLPIPALPRPDASADHGAPLSYAQQRQWFLHRFEPDSAAYHISSSVELRGALDVDALAAAFATLARRHEALRTSFVADAAGHARQLVRPEVVIALPVTDLSANPDAADVHAAAIAEAPFDLGVAPLLRVHLLKLGHQSHRLVLVMHHIVSDGWSMQLLIDELGAAYRARVADQPLALPAPQIGYTAYAAWQRNWLEAGERERQLNWWRDALAGAPTVLALPTDHPRPATAAYLAQRCEIDIPDALAQALRERAQAQGGTLFMALLAGFHALLYRYTGRRDICVGVPVAGRNRIETERVVGLFVNTQIVRGQIDGRRPLSALLGDIREAVLGAQAHQDLPFEQLVDALQPERSMSYHPLFQVVHNHRRGDRAGRLSLPGLELESAPVGERATALELTLDTREDSAGQIHACFHYAAELFDVATAQRLARHYLRLLQQLADAPDCTLDAVELLDAAERDSLLALGQGEVPADASMPVHAQIARHALAQPQAVAVTCGEQTLRYGELLARADRLAAVLHARGIGAEDRVGIALSRSLDIIVTLLAVMRAGAAYVPFDPTYPKDRLAYLFEDSVIRLLVTEPALLDTLPAPASLPVLTLDMVGNGPTLAAEAPVHPSQLAYVIYTSGSTGRPKGVCVSHGPLAMHVAATIDAYEMGLHSRELHFLSFAFDGAHERWLCALACGGSLVLRDDALWTPEQTAQAMIRHGVTNAGFPPAYLRQLAEYVEQSGERPDVSLYSFGGEAMPRGAFAQARRALGARTYINGYGPTETVVTPMVWKVRGDAPEADFAGTYAPIGRPVGGRRCYLLDAELNLVPPGVAGELHIGGEGLARGYLNRPGMSAERFIPDPFADDGARLYRTGDLARWLPDGQLEYLGRIDQQLKIRGFRIEPGEIEARILAQEGVGNAAVLAVEGPSGVRLVAYVVPASAAQMDVAAVRTALAAELPDYMVPAAFVVIDALPLTPNGKLDRRALPAPEAEGAEHFVAPRNEAQRWLAQVWQEVLGVERVGLDDNFFTLGGDSLLSLKVISRVRANKALGIDLKLRDLMRTPTIGQLLPDAEAAPVAATALRVLAQGPAGGALPPVACVHAALGTLFDYDAIVGQLGKARTVYGFQSRALADPAWRDTSLASIAADYVREWRVAQPQGPYLLLGWSLGATLATAMARELEAQGQSVQWLGLIDPFVPEGRAPAADAAPGWLAALADFAARLLPGAGALALPAQPAAAPEADLVASLLAPLVAASPSPQAGLGAAELAQMFVAAHRLGAMAASQQAVPVVSAPRAVWWRSSRDIAAARLAAWQGAPWREAVLDGVDHHGIVRDARLLADLAASLDAGLSGDGRPHSPVPTEGMSATNLPT</sequence>
<dbReference type="InterPro" id="IPR023213">
    <property type="entry name" value="CAT-like_dom_sf"/>
</dbReference>
<dbReference type="InterPro" id="IPR010071">
    <property type="entry name" value="AA_adenyl_dom"/>
</dbReference>
<dbReference type="PROSITE" id="PS50075">
    <property type="entry name" value="CARRIER"/>
    <property type="match status" value="1"/>
</dbReference>
<dbReference type="PATRIC" id="fig|1127483.3.peg.7271"/>
<dbReference type="InterPro" id="IPR025110">
    <property type="entry name" value="AMP-bd_C"/>
</dbReference>
<dbReference type="Gene3D" id="3.40.50.1820">
    <property type="entry name" value="alpha/beta hydrolase"/>
    <property type="match status" value="1"/>
</dbReference>
<dbReference type="Gene3D" id="3.40.50.980">
    <property type="match status" value="2"/>
</dbReference>
<comment type="caution">
    <text evidence="7">The sequence shown here is derived from an EMBL/GenBank/DDBJ whole genome shotgun (WGS) entry which is preliminary data.</text>
</comment>
<evidence type="ECO:0000256" key="4">
    <source>
        <dbReference type="ARBA" id="ARBA00022553"/>
    </source>
</evidence>
<comment type="similarity">
    <text evidence="2">Belongs to the ATP-dependent AMP-binding enzyme family.</text>
</comment>
<dbReference type="GO" id="GO:0009366">
    <property type="term" value="C:enterobactin synthetase complex"/>
    <property type="evidence" value="ECO:0007669"/>
    <property type="project" value="TreeGrafter"/>
</dbReference>
<dbReference type="InterPro" id="IPR045851">
    <property type="entry name" value="AMP-bd_C_sf"/>
</dbReference>
<dbReference type="InterPro" id="IPR001242">
    <property type="entry name" value="Condensation_dom"/>
</dbReference>
<evidence type="ECO:0000259" key="6">
    <source>
        <dbReference type="PROSITE" id="PS50075"/>
    </source>
</evidence>
<dbReference type="GO" id="GO:0009239">
    <property type="term" value="P:enterobactin biosynthetic process"/>
    <property type="evidence" value="ECO:0007669"/>
    <property type="project" value="TreeGrafter"/>
</dbReference>
<evidence type="ECO:0000256" key="2">
    <source>
        <dbReference type="ARBA" id="ARBA00006432"/>
    </source>
</evidence>
<organism evidence="7 8">
    <name type="scientific">Cupriavidus basilensis OR16</name>
    <dbReference type="NCBI Taxonomy" id="1127483"/>
    <lineage>
        <taxon>Bacteria</taxon>
        <taxon>Pseudomonadati</taxon>
        <taxon>Pseudomonadota</taxon>
        <taxon>Betaproteobacteria</taxon>
        <taxon>Burkholderiales</taxon>
        <taxon>Burkholderiaceae</taxon>
        <taxon>Cupriavidus</taxon>
    </lineage>
</organism>
<dbReference type="GO" id="GO:0043041">
    <property type="term" value="P:amino acid activation for nonribosomal peptide biosynthetic process"/>
    <property type="evidence" value="ECO:0007669"/>
    <property type="project" value="TreeGrafter"/>
</dbReference>
<dbReference type="InterPro" id="IPR006162">
    <property type="entry name" value="Ppantetheine_attach_site"/>
</dbReference>
<dbReference type="RefSeq" id="WP_006163254.1">
    <property type="nucleotide sequence ID" value="NZ_AHJE01000117.1"/>
</dbReference>
<evidence type="ECO:0000256" key="3">
    <source>
        <dbReference type="ARBA" id="ARBA00022450"/>
    </source>
</evidence>